<dbReference type="AlphaFoldDB" id="A0A9N8VYK4"/>
<evidence type="ECO:0000259" key="7">
    <source>
        <dbReference type="SMART" id="SM00657"/>
    </source>
</evidence>
<evidence type="ECO:0000256" key="2">
    <source>
        <dbReference type="ARBA" id="ARBA00006898"/>
    </source>
</evidence>
<evidence type="ECO:0000313" key="8">
    <source>
        <dbReference type="EMBL" id="CAG8470903.1"/>
    </source>
</evidence>
<proteinExistence type="inferred from homology"/>
<protein>
    <recommendedName>
        <fullName evidence="3">DNA-directed RNA polymerase III subunit RPC9</fullName>
    </recommendedName>
</protein>
<sequence length="451" mass="52304">MIIDKRNAMLSNYEVLALLREMDEKQREQTKIDPNVKFAESLKTIQFEVIQNLSSQQSPSSTQTPEQIEATLTHLKQYNLTKSEKLQLINLRPQSISELELIIEDCEDRFEMDILREMIYIIGSKLPMPGKVVRRLESGTESLGDDICEASFVVNLSNIDLNGRMKGDKLNSSHYLAQCDFCKTKCPSESSKMEKHLLEKYEDINQDERDSISDILKNTKVKKLRIYNSSFQTDTDDNTDTNNNQEIESVTLSIREKVSINRQLLKTLILTNAPLSFVEDAEVIKLFYMLKPEYKLPSLTLGQVAASWTWLREIICKNSFTNNDFQNLLILEIDNHWEKIYNLDKFIDEWLNYASQKGQFSASSIQSPSFTRFPLRYWHTMLHITPNLSEFACHLLSIPPNSATSERVWSLLDDIHMYDLNNEETIPTPKDIFDSKSVEKSLNFYIQQSYV</sequence>
<accession>A0A9N8VYK4</accession>
<organism evidence="8 9">
    <name type="scientific">Cetraspora pellucida</name>
    <dbReference type="NCBI Taxonomy" id="1433469"/>
    <lineage>
        <taxon>Eukaryota</taxon>
        <taxon>Fungi</taxon>
        <taxon>Fungi incertae sedis</taxon>
        <taxon>Mucoromycota</taxon>
        <taxon>Glomeromycotina</taxon>
        <taxon>Glomeromycetes</taxon>
        <taxon>Diversisporales</taxon>
        <taxon>Gigasporaceae</taxon>
        <taxon>Cetraspora</taxon>
    </lineage>
</organism>
<dbReference type="PANTHER" id="PTHR15561:SF0">
    <property type="entry name" value="DNA-DIRECTED RNA POLYMERASE III SUBUNIT RPC9"/>
    <property type="match status" value="1"/>
</dbReference>
<dbReference type="EMBL" id="CAJVQA010000367">
    <property type="protein sequence ID" value="CAG8470903.1"/>
    <property type="molecule type" value="Genomic_DNA"/>
</dbReference>
<dbReference type="SUPFAM" id="SSF47819">
    <property type="entry name" value="HRDC-like"/>
    <property type="match status" value="1"/>
</dbReference>
<dbReference type="Pfam" id="PF03874">
    <property type="entry name" value="RNA_pol_Rpb4"/>
    <property type="match status" value="1"/>
</dbReference>
<name>A0A9N8VYK4_9GLOM</name>
<dbReference type="PANTHER" id="PTHR15561">
    <property type="entry name" value="CALCITONIN GENE-RELATED PEPTIDE-RECEPTOR COMPONENT PROTEIN"/>
    <property type="match status" value="1"/>
</dbReference>
<dbReference type="GO" id="GO:0000166">
    <property type="term" value="F:nucleotide binding"/>
    <property type="evidence" value="ECO:0007669"/>
    <property type="project" value="InterPro"/>
</dbReference>
<dbReference type="SUPFAM" id="SSF53098">
    <property type="entry name" value="Ribonuclease H-like"/>
    <property type="match status" value="1"/>
</dbReference>
<dbReference type="InterPro" id="IPR010997">
    <property type="entry name" value="HRDC-like_sf"/>
</dbReference>
<feature type="domain" description="RNA polymerase Rpb4/RPC9 core" evidence="7">
    <location>
        <begin position="3"/>
        <end position="129"/>
    </location>
</feature>
<evidence type="ECO:0000256" key="6">
    <source>
        <dbReference type="ARBA" id="ARBA00023242"/>
    </source>
</evidence>
<keyword evidence="9" id="KW-1185">Reference proteome</keyword>
<dbReference type="OrthoDB" id="1746530at2759"/>
<dbReference type="Gene3D" id="1.20.1250.40">
    <property type="match status" value="1"/>
</dbReference>
<evidence type="ECO:0000256" key="3">
    <source>
        <dbReference type="ARBA" id="ARBA00016672"/>
    </source>
</evidence>
<gene>
    <name evidence="8" type="ORF">CPELLU_LOCUS1066</name>
</gene>
<evidence type="ECO:0000256" key="5">
    <source>
        <dbReference type="ARBA" id="ARBA00023163"/>
    </source>
</evidence>
<keyword evidence="6" id="KW-0539">Nucleus</keyword>
<comment type="caution">
    <text evidence="8">The sequence shown here is derived from an EMBL/GenBank/DDBJ whole genome shotgun (WGS) entry which is preliminary data.</text>
</comment>
<comment type="subcellular location">
    <subcellularLocation>
        <location evidence="1">Nucleus</location>
    </subcellularLocation>
</comment>
<dbReference type="GO" id="GO:0005666">
    <property type="term" value="C:RNA polymerase III complex"/>
    <property type="evidence" value="ECO:0007669"/>
    <property type="project" value="InterPro"/>
</dbReference>
<reference evidence="8" key="1">
    <citation type="submission" date="2021-06" db="EMBL/GenBank/DDBJ databases">
        <authorList>
            <person name="Kallberg Y."/>
            <person name="Tangrot J."/>
            <person name="Rosling A."/>
        </authorList>
    </citation>
    <scope>NUCLEOTIDE SEQUENCE</scope>
    <source>
        <strain evidence="8">FL966</strain>
    </source>
</reference>
<keyword evidence="5" id="KW-0804">Transcription</keyword>
<evidence type="ECO:0000256" key="1">
    <source>
        <dbReference type="ARBA" id="ARBA00004123"/>
    </source>
</evidence>
<dbReference type="InterPro" id="IPR005574">
    <property type="entry name" value="Rpb4/RPC9"/>
</dbReference>
<dbReference type="InterPro" id="IPR006590">
    <property type="entry name" value="RNA_pol_Rpb4/RPC9_core"/>
</dbReference>
<evidence type="ECO:0000313" key="9">
    <source>
        <dbReference type="Proteomes" id="UP000789759"/>
    </source>
</evidence>
<dbReference type="SMART" id="SM00657">
    <property type="entry name" value="RPOL4c"/>
    <property type="match status" value="1"/>
</dbReference>
<dbReference type="InterPro" id="IPR038846">
    <property type="entry name" value="RPC9"/>
</dbReference>
<dbReference type="GO" id="GO:0046983">
    <property type="term" value="F:protein dimerization activity"/>
    <property type="evidence" value="ECO:0007669"/>
    <property type="project" value="InterPro"/>
</dbReference>
<dbReference type="GO" id="GO:0006384">
    <property type="term" value="P:transcription initiation at RNA polymerase III promoter"/>
    <property type="evidence" value="ECO:0007669"/>
    <property type="project" value="InterPro"/>
</dbReference>
<dbReference type="Proteomes" id="UP000789759">
    <property type="component" value="Unassembled WGS sequence"/>
</dbReference>
<keyword evidence="4" id="KW-0240">DNA-directed RNA polymerase</keyword>
<dbReference type="Pfam" id="PF05699">
    <property type="entry name" value="Dimer_Tnp_hAT"/>
    <property type="match status" value="1"/>
</dbReference>
<comment type="similarity">
    <text evidence="2">Belongs to the eukaryotic RPC9 RNA polymerase subunit family.</text>
</comment>
<evidence type="ECO:0000256" key="4">
    <source>
        <dbReference type="ARBA" id="ARBA00022478"/>
    </source>
</evidence>
<dbReference type="InterPro" id="IPR008906">
    <property type="entry name" value="HATC_C_dom"/>
</dbReference>
<dbReference type="InterPro" id="IPR038324">
    <property type="entry name" value="Rpb4/RPC9_sf"/>
</dbReference>
<dbReference type="InterPro" id="IPR012337">
    <property type="entry name" value="RNaseH-like_sf"/>
</dbReference>